<proteinExistence type="predicted"/>
<sequence>MKKPISSVDYFKRVGNTAGNQKKLQRLADIYGEKNIEIVEKDNILHITTGASTHQQVKGIWAGKNLRAIMEEIGLMKDWEYCRGGKPSAA</sequence>
<comment type="caution">
    <text evidence="1">The sequence shown here is derived from an EMBL/GenBank/DDBJ whole genome shotgun (WGS) entry which is preliminary data.</text>
</comment>
<organism evidence="1 2">
    <name type="scientific">Fusarium austroafricanum</name>
    <dbReference type="NCBI Taxonomy" id="2364996"/>
    <lineage>
        <taxon>Eukaryota</taxon>
        <taxon>Fungi</taxon>
        <taxon>Dikarya</taxon>
        <taxon>Ascomycota</taxon>
        <taxon>Pezizomycotina</taxon>
        <taxon>Sordariomycetes</taxon>
        <taxon>Hypocreomycetidae</taxon>
        <taxon>Hypocreales</taxon>
        <taxon>Nectriaceae</taxon>
        <taxon>Fusarium</taxon>
        <taxon>Fusarium concolor species complex</taxon>
    </lineage>
</organism>
<dbReference type="Proteomes" id="UP000605986">
    <property type="component" value="Unassembled WGS sequence"/>
</dbReference>
<name>A0A8H4K962_9HYPO</name>
<protein>
    <submittedName>
        <fullName evidence="1">Uncharacterized protein</fullName>
    </submittedName>
</protein>
<accession>A0A8H4K962</accession>
<keyword evidence="2" id="KW-1185">Reference proteome</keyword>
<dbReference type="OrthoDB" id="4977346at2759"/>
<dbReference type="AlphaFoldDB" id="A0A8H4K962"/>
<reference evidence="1" key="1">
    <citation type="submission" date="2020-01" db="EMBL/GenBank/DDBJ databases">
        <title>Identification and distribution of gene clusters putatively required for synthesis of sphingolipid metabolism inhibitors in phylogenetically diverse species of the filamentous fungus Fusarium.</title>
        <authorList>
            <person name="Kim H.-S."/>
            <person name="Busman M."/>
            <person name="Brown D.W."/>
            <person name="Divon H."/>
            <person name="Uhlig S."/>
            <person name="Proctor R.H."/>
        </authorList>
    </citation>
    <scope>NUCLEOTIDE SEQUENCE</scope>
    <source>
        <strain evidence="1">NRRL 53441</strain>
    </source>
</reference>
<evidence type="ECO:0000313" key="1">
    <source>
        <dbReference type="EMBL" id="KAF4446965.1"/>
    </source>
</evidence>
<evidence type="ECO:0000313" key="2">
    <source>
        <dbReference type="Proteomes" id="UP000605986"/>
    </source>
</evidence>
<dbReference type="EMBL" id="JAADJG010000421">
    <property type="protein sequence ID" value="KAF4446965.1"/>
    <property type="molecule type" value="Genomic_DNA"/>
</dbReference>
<gene>
    <name evidence="1" type="ORF">F53441_9436</name>
</gene>